<evidence type="ECO:0000313" key="1">
    <source>
        <dbReference type="EMBL" id="QGX93650.1"/>
    </source>
</evidence>
<evidence type="ECO:0000313" key="2">
    <source>
        <dbReference type="Proteomes" id="UP000428325"/>
    </source>
</evidence>
<name>A0A6B9FBX0_9EURY</name>
<dbReference type="KEGG" id="hra:EI982_02000"/>
<dbReference type="RefSeq" id="WP_157687891.1">
    <property type="nucleotide sequence ID" value="NZ_CP034345.1"/>
</dbReference>
<sequence>MSRRRRRIVAVLALCVAASMALGVGGYSAASADRSVSVTVAEPSEAYLALDGSLQCGMGHGVGNNKGFVHNRFPENTTVERIDVTVTAVDGYVRVGTGGQAEQLGPGESADLTFWGPYDSGDSAGIQVKPPTANNVSGADSLHVEIDSATGPNVGVSGATRTYEVDCPGTYGRN</sequence>
<gene>
    <name evidence="1" type="ORF">EI982_02000</name>
</gene>
<accession>A0A6B9FBX0</accession>
<dbReference type="GeneID" id="43368276"/>
<proteinExistence type="predicted"/>
<reference evidence="1 2" key="1">
    <citation type="submission" date="2018-12" db="EMBL/GenBank/DDBJ databases">
        <title>Complete genome sequence of Haloplanus rallus MBLA0036.</title>
        <authorList>
            <person name="Nam Y.-d."/>
            <person name="Kang J."/>
            <person name="Chung W.-H."/>
            <person name="Park Y.S."/>
        </authorList>
    </citation>
    <scope>NUCLEOTIDE SEQUENCE [LARGE SCALE GENOMIC DNA]</scope>
    <source>
        <strain evidence="1 2">MBLA0036</strain>
    </source>
</reference>
<dbReference type="AlphaFoldDB" id="A0A6B9FBX0"/>
<dbReference type="Proteomes" id="UP000428325">
    <property type="component" value="Chromosome"/>
</dbReference>
<keyword evidence="2" id="KW-1185">Reference proteome</keyword>
<dbReference type="EMBL" id="CP034345">
    <property type="protein sequence ID" value="QGX93650.1"/>
    <property type="molecule type" value="Genomic_DNA"/>
</dbReference>
<protein>
    <recommendedName>
        <fullName evidence="3">DUF1102 domain-containing protein</fullName>
    </recommendedName>
</protein>
<evidence type="ECO:0008006" key="3">
    <source>
        <dbReference type="Google" id="ProtNLM"/>
    </source>
</evidence>
<organism evidence="1 2">
    <name type="scientific">Haloplanus rallus</name>
    <dbReference type="NCBI Taxonomy" id="1816183"/>
    <lineage>
        <taxon>Archaea</taxon>
        <taxon>Methanobacteriati</taxon>
        <taxon>Methanobacteriota</taxon>
        <taxon>Stenosarchaea group</taxon>
        <taxon>Halobacteria</taxon>
        <taxon>Halobacteriales</taxon>
        <taxon>Haloferacaceae</taxon>
        <taxon>Haloplanus</taxon>
    </lineage>
</organism>